<evidence type="ECO:0000313" key="1">
    <source>
        <dbReference type="EMBL" id="CAH2220512.1"/>
    </source>
</evidence>
<organism evidence="1 2">
    <name type="scientific">Pelobates cultripes</name>
    <name type="common">Western spadefoot toad</name>
    <dbReference type="NCBI Taxonomy" id="61616"/>
    <lineage>
        <taxon>Eukaryota</taxon>
        <taxon>Metazoa</taxon>
        <taxon>Chordata</taxon>
        <taxon>Craniata</taxon>
        <taxon>Vertebrata</taxon>
        <taxon>Euteleostomi</taxon>
        <taxon>Amphibia</taxon>
        <taxon>Batrachia</taxon>
        <taxon>Anura</taxon>
        <taxon>Pelobatoidea</taxon>
        <taxon>Pelobatidae</taxon>
        <taxon>Pelobates</taxon>
    </lineage>
</organism>
<protein>
    <submittedName>
        <fullName evidence="1">Uncharacterized protein</fullName>
    </submittedName>
</protein>
<dbReference type="Proteomes" id="UP001295444">
    <property type="component" value="Chromosome 01"/>
</dbReference>
<feature type="non-terminal residue" evidence="1">
    <location>
        <position position="50"/>
    </location>
</feature>
<proteinExistence type="predicted"/>
<gene>
    <name evidence="1" type="ORF">PECUL_23A028427</name>
</gene>
<dbReference type="AlphaFoldDB" id="A0AAD1VLB4"/>
<keyword evidence="2" id="KW-1185">Reference proteome</keyword>
<sequence>MDARTGTAAGCPTYVCSRTASRSMTRPGAVTIATYNNKCDVAITRVTSVL</sequence>
<dbReference type="EMBL" id="OW240912">
    <property type="protein sequence ID" value="CAH2220512.1"/>
    <property type="molecule type" value="Genomic_DNA"/>
</dbReference>
<accession>A0AAD1VLB4</accession>
<evidence type="ECO:0000313" key="2">
    <source>
        <dbReference type="Proteomes" id="UP001295444"/>
    </source>
</evidence>
<reference evidence="1" key="1">
    <citation type="submission" date="2022-03" db="EMBL/GenBank/DDBJ databases">
        <authorList>
            <person name="Alioto T."/>
            <person name="Alioto T."/>
            <person name="Gomez Garrido J."/>
        </authorList>
    </citation>
    <scope>NUCLEOTIDE SEQUENCE</scope>
</reference>
<name>A0AAD1VLB4_PELCU</name>